<dbReference type="InterPro" id="IPR047215">
    <property type="entry name" value="Galactose_mutarotase-like"/>
</dbReference>
<evidence type="ECO:0000313" key="11">
    <source>
        <dbReference type="Proteomes" id="UP000256561"/>
    </source>
</evidence>
<name>A0A3D8MC54_9ALTE</name>
<dbReference type="AlphaFoldDB" id="A0A3D8MC54"/>
<dbReference type="InterPro" id="IPR015443">
    <property type="entry name" value="Aldose_1-epimerase"/>
</dbReference>
<dbReference type="Pfam" id="PF01263">
    <property type="entry name" value="Aldose_epim"/>
    <property type="match status" value="1"/>
</dbReference>
<comment type="pathway">
    <text evidence="1 5">Carbohydrate metabolism; hexose metabolism.</text>
</comment>
<sequence length="379" mass="41383">MYNKTYLACGLAIVLAASSNHVLADNHALQVSSEPFGALSNGTPITLFTLENSNGLKANITNFGGILVNLFTPDKNGQMKDIVLGYDTLAGYEQDKSFQGALIGRFGNRIAKGQFTLDGKSYQLATNNKTNHLHGGVKGFGKQVWQASPFTTDSAVGVKLFRLSHDGEEGYPGNVAVTATYALHEDNRLTLTFEALTDQPTPINLTQHAYYNLAGSGSICDHVITFPASNYTPVDSTAIPLGENQPVSDTPFDFQNGKPVCTDINESNIQLEYGKGYDHNWVLDKAYGELALSARVVEPGSGRVMEIWSDQPGIQFYSGNFLNGTIQGKGGRSYDYRTALVLEPQHFPDSPNQTEFPSTILQPGQTYRNLIEYRFSVLE</sequence>
<dbReference type="InterPro" id="IPR014718">
    <property type="entry name" value="GH-type_carb-bd"/>
</dbReference>
<dbReference type="Proteomes" id="UP000256561">
    <property type="component" value="Unassembled WGS sequence"/>
</dbReference>
<evidence type="ECO:0000256" key="6">
    <source>
        <dbReference type="PIRSR" id="PIRSR005096-1"/>
    </source>
</evidence>
<feature type="binding site" evidence="8">
    <location>
        <begin position="108"/>
        <end position="109"/>
    </location>
    <ligand>
        <name>beta-D-galactose</name>
        <dbReference type="ChEBI" id="CHEBI:27667"/>
    </ligand>
</feature>
<dbReference type="GO" id="GO:0033499">
    <property type="term" value="P:galactose catabolic process via UDP-galactose, Leloir pathway"/>
    <property type="evidence" value="ECO:0007669"/>
    <property type="project" value="TreeGrafter"/>
</dbReference>
<feature type="binding site" evidence="7">
    <location>
        <position position="278"/>
    </location>
    <ligand>
        <name>beta-D-galactose</name>
        <dbReference type="ChEBI" id="CHEBI:27667"/>
    </ligand>
</feature>
<organism evidence="10 11">
    <name type="scientific">Alteromonas aestuariivivens</name>
    <dbReference type="NCBI Taxonomy" id="1938339"/>
    <lineage>
        <taxon>Bacteria</taxon>
        <taxon>Pseudomonadati</taxon>
        <taxon>Pseudomonadota</taxon>
        <taxon>Gammaproteobacteria</taxon>
        <taxon>Alteromonadales</taxon>
        <taxon>Alteromonadaceae</taxon>
        <taxon>Alteromonas/Salinimonas group</taxon>
        <taxon>Alteromonas</taxon>
    </lineage>
</organism>
<evidence type="ECO:0000256" key="4">
    <source>
        <dbReference type="ARBA" id="ARBA00023277"/>
    </source>
</evidence>
<evidence type="ECO:0000256" key="3">
    <source>
        <dbReference type="ARBA" id="ARBA00023235"/>
    </source>
</evidence>
<dbReference type="SUPFAM" id="SSF74650">
    <property type="entry name" value="Galactose mutarotase-like"/>
    <property type="match status" value="1"/>
</dbReference>
<dbReference type="PANTHER" id="PTHR10091:SF0">
    <property type="entry name" value="GALACTOSE MUTAROTASE"/>
    <property type="match status" value="1"/>
</dbReference>
<keyword evidence="11" id="KW-1185">Reference proteome</keyword>
<dbReference type="PIRSF" id="PIRSF005096">
    <property type="entry name" value="GALM"/>
    <property type="match status" value="1"/>
</dbReference>
<dbReference type="NCBIfam" id="NF008277">
    <property type="entry name" value="PRK11055.1"/>
    <property type="match status" value="1"/>
</dbReference>
<evidence type="ECO:0000256" key="1">
    <source>
        <dbReference type="ARBA" id="ARBA00005028"/>
    </source>
</evidence>
<reference evidence="11" key="1">
    <citation type="submission" date="2018-08" db="EMBL/GenBank/DDBJ databases">
        <authorList>
            <person name="Zhang J."/>
            <person name="Du Z.-J."/>
        </authorList>
    </citation>
    <scope>NUCLEOTIDE SEQUENCE [LARGE SCALE GENOMIC DNA]</scope>
    <source>
        <strain evidence="11">KCTC 52655</strain>
    </source>
</reference>
<evidence type="ECO:0000256" key="8">
    <source>
        <dbReference type="PIRSR" id="PIRSR005096-3"/>
    </source>
</evidence>
<feature type="active site" description="Proton acceptor" evidence="6">
    <location>
        <position position="343"/>
    </location>
</feature>
<dbReference type="GO" id="GO:0006006">
    <property type="term" value="P:glucose metabolic process"/>
    <property type="evidence" value="ECO:0007669"/>
    <property type="project" value="TreeGrafter"/>
</dbReference>
<comment type="caution">
    <text evidence="10">The sequence shown here is derived from an EMBL/GenBank/DDBJ whole genome shotgun (WGS) entry which is preliminary data.</text>
</comment>
<dbReference type="RefSeq" id="WP_115591868.1">
    <property type="nucleotide sequence ID" value="NZ_QRHA01000002.1"/>
</dbReference>
<keyword evidence="4 5" id="KW-0119">Carbohydrate metabolism</keyword>
<dbReference type="GO" id="GO:0030246">
    <property type="term" value="F:carbohydrate binding"/>
    <property type="evidence" value="ECO:0007669"/>
    <property type="project" value="InterPro"/>
</dbReference>
<dbReference type="EC" id="5.1.3.3" evidence="5"/>
<keyword evidence="3 5" id="KW-0413">Isomerase</keyword>
<feature type="signal peptide" evidence="9">
    <location>
        <begin position="1"/>
        <end position="24"/>
    </location>
</feature>
<dbReference type="InterPro" id="IPR011013">
    <property type="entry name" value="Gal_mutarotase_sf_dom"/>
</dbReference>
<evidence type="ECO:0000256" key="7">
    <source>
        <dbReference type="PIRSR" id="PIRSR005096-2"/>
    </source>
</evidence>
<dbReference type="GO" id="GO:0004034">
    <property type="term" value="F:aldose 1-epimerase activity"/>
    <property type="evidence" value="ECO:0007669"/>
    <property type="project" value="UniProtKB-EC"/>
</dbReference>
<keyword evidence="9" id="KW-0732">Signal</keyword>
<protein>
    <recommendedName>
        <fullName evidence="5">Aldose 1-epimerase</fullName>
        <ecNumber evidence="5">5.1.3.3</ecNumber>
    </recommendedName>
</protein>
<feature type="chain" id="PRO_5017641789" description="Aldose 1-epimerase" evidence="9">
    <location>
        <begin position="25"/>
        <end position="379"/>
    </location>
</feature>
<dbReference type="Gene3D" id="2.70.98.10">
    <property type="match status" value="1"/>
</dbReference>
<dbReference type="OrthoDB" id="9779408at2"/>
<feature type="active site" description="Proton donor" evidence="6">
    <location>
        <position position="208"/>
    </location>
</feature>
<proteinExistence type="inferred from homology"/>
<evidence type="ECO:0000256" key="9">
    <source>
        <dbReference type="SAM" id="SignalP"/>
    </source>
</evidence>
<evidence type="ECO:0000313" key="10">
    <source>
        <dbReference type="EMBL" id="RDV27981.1"/>
    </source>
</evidence>
<dbReference type="EMBL" id="QRHA01000002">
    <property type="protein sequence ID" value="RDV27981.1"/>
    <property type="molecule type" value="Genomic_DNA"/>
</dbReference>
<dbReference type="CDD" id="cd09019">
    <property type="entry name" value="galactose_mutarotase_like"/>
    <property type="match status" value="1"/>
</dbReference>
<dbReference type="InterPro" id="IPR008183">
    <property type="entry name" value="Aldose_1/G6P_1-epimerase"/>
</dbReference>
<feature type="binding site" evidence="8">
    <location>
        <begin position="208"/>
        <end position="210"/>
    </location>
    <ligand>
        <name>beta-D-galactose</name>
        <dbReference type="ChEBI" id="CHEBI:27667"/>
    </ligand>
</feature>
<dbReference type="PANTHER" id="PTHR10091">
    <property type="entry name" value="ALDOSE-1-EPIMERASE"/>
    <property type="match status" value="1"/>
</dbReference>
<comment type="catalytic activity">
    <reaction evidence="5">
        <text>alpha-D-glucose = beta-D-glucose</text>
        <dbReference type="Rhea" id="RHEA:10264"/>
        <dbReference type="ChEBI" id="CHEBI:15903"/>
        <dbReference type="ChEBI" id="CHEBI:17925"/>
        <dbReference type="EC" id="5.1.3.3"/>
    </reaction>
</comment>
<evidence type="ECO:0000256" key="5">
    <source>
        <dbReference type="PIRNR" id="PIRNR005096"/>
    </source>
</evidence>
<accession>A0A3D8MC54</accession>
<comment type="similarity">
    <text evidence="2 5">Belongs to the aldose epimerase family.</text>
</comment>
<dbReference type="UniPathway" id="UPA00242"/>
<gene>
    <name evidence="10" type="ORF">DXV75_03155</name>
</gene>
<evidence type="ECO:0000256" key="2">
    <source>
        <dbReference type="ARBA" id="ARBA00006206"/>
    </source>
</evidence>